<proteinExistence type="predicted"/>
<evidence type="ECO:0000313" key="2">
    <source>
        <dbReference type="WBParaSite" id="ACAC_0000053401-mRNA-1"/>
    </source>
</evidence>
<reference evidence="1" key="1">
    <citation type="submission" date="2012-09" db="EMBL/GenBank/DDBJ databases">
        <authorList>
            <person name="Martin A.A."/>
        </authorList>
    </citation>
    <scope>NUCLEOTIDE SEQUENCE</scope>
</reference>
<protein>
    <submittedName>
        <fullName evidence="2">DUF1778 domain-containing protein</fullName>
    </submittedName>
</protein>
<evidence type="ECO:0000313" key="1">
    <source>
        <dbReference type="Proteomes" id="UP000035642"/>
    </source>
</evidence>
<dbReference type="Proteomes" id="UP000035642">
    <property type="component" value="Unassembled WGS sequence"/>
</dbReference>
<keyword evidence="1" id="KW-1185">Reference proteome</keyword>
<accession>A0A0K0CTT4</accession>
<name>A0A0K0CTT4_ANGCA</name>
<organism evidence="1 2">
    <name type="scientific">Angiostrongylus cantonensis</name>
    <name type="common">Rat lungworm</name>
    <dbReference type="NCBI Taxonomy" id="6313"/>
    <lineage>
        <taxon>Eukaryota</taxon>
        <taxon>Metazoa</taxon>
        <taxon>Ecdysozoa</taxon>
        <taxon>Nematoda</taxon>
        <taxon>Chromadorea</taxon>
        <taxon>Rhabditida</taxon>
        <taxon>Rhabditina</taxon>
        <taxon>Rhabditomorpha</taxon>
        <taxon>Strongyloidea</taxon>
        <taxon>Metastrongylidae</taxon>
        <taxon>Angiostrongylus</taxon>
    </lineage>
</organism>
<dbReference type="WBParaSite" id="ACAC_0000053401-mRNA-1">
    <property type="protein sequence ID" value="ACAC_0000053401-mRNA-1"/>
    <property type="gene ID" value="ACAC_0000053401"/>
</dbReference>
<dbReference type="AlphaFoldDB" id="A0A0K0CTT4"/>
<reference evidence="2" key="2">
    <citation type="submission" date="2017-02" db="UniProtKB">
        <authorList>
            <consortium name="WormBaseParasite"/>
        </authorList>
    </citation>
    <scope>IDENTIFICATION</scope>
</reference>
<sequence length="75" mass="8248">MTKKKSKGSTWTRNSPETIELIRQRGVAPQAAGNSELTFELAKQCRQAIKEDLKEKRAAVAVEAAEAGKSILKSY</sequence>